<evidence type="ECO:0000313" key="2">
    <source>
        <dbReference type="EMBL" id="EMA32159.1"/>
    </source>
</evidence>
<dbReference type="RefSeq" id="WP_007142238.1">
    <property type="nucleotide sequence ID" value="NZ_AOLZ01000042.1"/>
</dbReference>
<dbReference type="STRING" id="358396.CHINAEXTREME_01705"/>
<reference evidence="1 4" key="1">
    <citation type="journal article" date="2011" name="J. Bacteriol.">
        <title>Genome sequence of Halobiforma lacisalsi AJ5, an extremely halophilic archaeon which harbors a bop gene.</title>
        <authorList>
            <person name="Jiang X."/>
            <person name="Wang S."/>
            <person name="Cheng H."/>
            <person name="Huo Y."/>
            <person name="Zhang X."/>
            <person name="Zhu X."/>
            <person name="Han X."/>
            <person name="Ni P."/>
            <person name="Wu M."/>
        </authorList>
    </citation>
    <scope>NUCLEOTIDE SEQUENCE [LARGE SCALE GENOMIC DNA]</scope>
    <source>
        <strain evidence="1 4">AJ5</strain>
    </source>
</reference>
<reference evidence="2 3" key="2">
    <citation type="journal article" date="2014" name="PLoS Genet.">
        <title>Phylogenetically driven sequencing of extremely halophilic archaea reveals strategies for static and dynamic osmo-response.</title>
        <authorList>
            <person name="Becker E.A."/>
            <person name="Seitzer P.M."/>
            <person name="Tritt A."/>
            <person name="Larsen D."/>
            <person name="Krusor M."/>
            <person name="Yao A.I."/>
            <person name="Wu D."/>
            <person name="Madern D."/>
            <person name="Eisen J.A."/>
            <person name="Darling A.E."/>
            <person name="Facciotti M.T."/>
        </authorList>
    </citation>
    <scope>NUCLEOTIDE SEQUENCE [LARGE SCALE GENOMIC DNA]</scope>
    <source>
        <strain evidence="2 3">AJ5</strain>
    </source>
</reference>
<dbReference type="GeneID" id="30919799"/>
<evidence type="ECO:0000313" key="1">
    <source>
        <dbReference type="EMBL" id="APW96561.1"/>
    </source>
</evidence>
<evidence type="ECO:0000313" key="3">
    <source>
        <dbReference type="Proteomes" id="UP000011555"/>
    </source>
</evidence>
<keyword evidence="3" id="KW-1185">Reference proteome</keyword>
<accession>M0LIA8</accession>
<dbReference type="KEGG" id="hlc:CHINAEXTREME01705"/>
<dbReference type="Proteomes" id="UP000011555">
    <property type="component" value="Unassembled WGS sequence"/>
</dbReference>
<dbReference type="EMBL" id="AOLZ01000042">
    <property type="protein sequence ID" value="EMA32159.1"/>
    <property type="molecule type" value="Genomic_DNA"/>
</dbReference>
<protein>
    <submittedName>
        <fullName evidence="2">Uncharacterized protein</fullName>
    </submittedName>
</protein>
<dbReference type="eggNOG" id="arCOG10741">
    <property type="taxonomic scope" value="Archaea"/>
</dbReference>
<sequence length="68" mass="7495">MKDENRTVVDILERVRASRRRKRCPDCGGVVSIRGHGGEYCWTCVNCEAVGIGYASRSAALEGIPRRG</sequence>
<dbReference type="EMBL" id="CP019285">
    <property type="protein sequence ID" value="APW96561.1"/>
    <property type="molecule type" value="Genomic_DNA"/>
</dbReference>
<gene>
    <name evidence="2" type="ORF">C445_12631</name>
    <name evidence="1" type="ORF">CHINAEXTREME_01705</name>
</gene>
<reference evidence="1" key="3">
    <citation type="submission" date="2017-01" db="EMBL/GenBank/DDBJ databases">
        <authorList>
            <person name="Mah S.A."/>
            <person name="Swanson W.J."/>
            <person name="Moy G.W."/>
            <person name="Vacquier V.D."/>
        </authorList>
    </citation>
    <scope>NUCLEOTIDE SEQUENCE</scope>
    <source>
        <strain evidence="1">AJ5</strain>
    </source>
</reference>
<proteinExistence type="predicted"/>
<dbReference type="Proteomes" id="UP000186547">
    <property type="component" value="Chromosome"/>
</dbReference>
<name>M0LIA8_NATLA</name>
<dbReference type="AlphaFoldDB" id="M0LIA8"/>
<organism evidence="2 3">
    <name type="scientific">Natronobacterium lacisalsi AJ5</name>
    <dbReference type="NCBI Taxonomy" id="358396"/>
    <lineage>
        <taxon>Archaea</taxon>
        <taxon>Methanobacteriati</taxon>
        <taxon>Methanobacteriota</taxon>
        <taxon>Stenosarchaea group</taxon>
        <taxon>Halobacteria</taxon>
        <taxon>Halobacteriales</taxon>
        <taxon>Natrialbaceae</taxon>
        <taxon>Natronobacterium</taxon>
    </lineage>
</organism>
<evidence type="ECO:0000313" key="4">
    <source>
        <dbReference type="Proteomes" id="UP000186547"/>
    </source>
</evidence>